<evidence type="ECO:0000313" key="1">
    <source>
        <dbReference type="EMBL" id="GAG75061.1"/>
    </source>
</evidence>
<feature type="non-terminal residue" evidence="1">
    <location>
        <position position="258"/>
    </location>
</feature>
<dbReference type="AlphaFoldDB" id="X1BSD3"/>
<proteinExistence type="predicted"/>
<name>X1BSD3_9ZZZZ</name>
<protein>
    <submittedName>
        <fullName evidence="1">Uncharacterized protein</fullName>
    </submittedName>
</protein>
<organism evidence="1">
    <name type="scientific">marine sediment metagenome</name>
    <dbReference type="NCBI Taxonomy" id="412755"/>
    <lineage>
        <taxon>unclassified sequences</taxon>
        <taxon>metagenomes</taxon>
        <taxon>ecological metagenomes</taxon>
    </lineage>
</organism>
<accession>X1BSD3</accession>
<reference evidence="1" key="1">
    <citation type="journal article" date="2014" name="Front. Microbiol.">
        <title>High frequency of phylogenetically diverse reductive dehalogenase-homologous genes in deep subseafloor sedimentary metagenomes.</title>
        <authorList>
            <person name="Kawai M."/>
            <person name="Futagami T."/>
            <person name="Toyoda A."/>
            <person name="Takaki Y."/>
            <person name="Nishi S."/>
            <person name="Hori S."/>
            <person name="Arai W."/>
            <person name="Tsubouchi T."/>
            <person name="Morono Y."/>
            <person name="Uchiyama I."/>
            <person name="Ito T."/>
            <person name="Fujiyama A."/>
            <person name="Inagaki F."/>
            <person name="Takami H."/>
        </authorList>
    </citation>
    <scope>NUCLEOTIDE SEQUENCE</scope>
    <source>
        <strain evidence="1">Expedition CK06-06</strain>
    </source>
</reference>
<dbReference type="EMBL" id="BART01018428">
    <property type="protein sequence ID" value="GAG75061.1"/>
    <property type="molecule type" value="Genomic_DNA"/>
</dbReference>
<comment type="caution">
    <text evidence="1">The sequence shown here is derived from an EMBL/GenBank/DDBJ whole genome shotgun (WGS) entry which is preliminary data.</text>
</comment>
<gene>
    <name evidence="1" type="ORF">S01H4_34792</name>
</gene>
<sequence>MPRQVLPMVDLRTPEQMRGLTKSQRNIQAITGLLQTLGVAEQVRRERQQLDRITRAIAGGATTIEAINAAVNQAKQTQFGTGLQGILQRIGGAFQPSPGGGIGQSIQQMIVGQRLKQALMPKFQIPSGLETAGVTVGPEGGVTRRYAPPKETPQFPLGYTEAQLEAFPFTPEEWKRMGRRKLVESKQQKKSKTTQKLLKRYLKNTEPDERLEHKASYAIAEPDAAAESYRDALESLGYSDEEVKQLQQIFAEGDSEKI</sequence>